<proteinExistence type="predicted"/>
<accession>A0A2T2WHV8</accession>
<evidence type="ECO:0000313" key="1">
    <source>
        <dbReference type="EMBL" id="PSR21831.1"/>
    </source>
</evidence>
<gene>
    <name evidence="1" type="ORF">C7B43_21065</name>
</gene>
<reference evidence="1 2" key="1">
    <citation type="journal article" date="2014" name="BMC Genomics">
        <title>Comparison of environmental and isolate Sulfobacillus genomes reveals diverse carbon, sulfur, nitrogen, and hydrogen metabolisms.</title>
        <authorList>
            <person name="Justice N.B."/>
            <person name="Norman A."/>
            <person name="Brown C.T."/>
            <person name="Singh A."/>
            <person name="Thomas B.C."/>
            <person name="Banfield J.F."/>
        </authorList>
    </citation>
    <scope>NUCLEOTIDE SEQUENCE [LARGE SCALE GENOMIC DNA]</scope>
    <source>
        <strain evidence="1">AMDSBA1</strain>
    </source>
</reference>
<sequence length="242" mass="27008">MPNYAEMQSIVVKVLTGHAPAEDLRELVRDQDFSEVVVATSRIVAKRRWRLRVSAPYTHMALTRLGLEKIIIDEYMAAAAPPCDAISLFKEAPDTLGFIRYAQTRIRPGDLLQNVLEFEAAKTQLSIHEVAVRPRDQPDGYSNKFESWNPVLAKTATVQKFTADPTVVCAALKQEKDVLPSLPQATLLIAITHGRFRVYQLEESIALALHHCDGTVSAETLVGSNERLRLVFQHLTAHGILE</sequence>
<dbReference type="Proteomes" id="UP000242699">
    <property type="component" value="Unassembled WGS sequence"/>
</dbReference>
<name>A0A2T2WHV8_9FIRM</name>
<dbReference type="AlphaFoldDB" id="A0A2T2WHV8"/>
<evidence type="ECO:0000313" key="2">
    <source>
        <dbReference type="Proteomes" id="UP000242699"/>
    </source>
</evidence>
<organism evidence="1 2">
    <name type="scientific">Sulfobacillus benefaciens</name>
    <dbReference type="NCBI Taxonomy" id="453960"/>
    <lineage>
        <taxon>Bacteria</taxon>
        <taxon>Bacillati</taxon>
        <taxon>Bacillota</taxon>
        <taxon>Clostridia</taxon>
        <taxon>Eubacteriales</taxon>
        <taxon>Clostridiales Family XVII. Incertae Sedis</taxon>
        <taxon>Sulfobacillus</taxon>
    </lineage>
</organism>
<protein>
    <submittedName>
        <fullName evidence="1">Uncharacterized protein</fullName>
    </submittedName>
</protein>
<dbReference type="EMBL" id="PXYT01000124">
    <property type="protein sequence ID" value="PSR21831.1"/>
    <property type="molecule type" value="Genomic_DNA"/>
</dbReference>
<comment type="caution">
    <text evidence="1">The sequence shown here is derived from an EMBL/GenBank/DDBJ whole genome shotgun (WGS) entry which is preliminary data.</text>
</comment>